<dbReference type="OrthoDB" id="8882910at2"/>
<organism evidence="2 3">
    <name type="scientific">Pseudoclavibacter endophyticus</name>
    <dbReference type="NCBI Taxonomy" id="1778590"/>
    <lineage>
        <taxon>Bacteria</taxon>
        <taxon>Bacillati</taxon>
        <taxon>Actinomycetota</taxon>
        <taxon>Actinomycetes</taxon>
        <taxon>Micrococcales</taxon>
        <taxon>Microbacteriaceae</taxon>
        <taxon>Pseudoclavibacter</taxon>
    </lineage>
</organism>
<reference evidence="2 3" key="1">
    <citation type="submission" date="2019-09" db="EMBL/GenBank/DDBJ databases">
        <title>Phylogeny of genus Pseudoclavibacter and closely related genus.</title>
        <authorList>
            <person name="Li Y."/>
        </authorList>
    </citation>
    <scope>NUCLEOTIDE SEQUENCE [LARGE SCALE GENOMIC DNA]</scope>
    <source>
        <strain evidence="2 3">EGI 60007</strain>
    </source>
</reference>
<dbReference type="SUPFAM" id="SSF51182">
    <property type="entry name" value="RmlC-like cupins"/>
    <property type="match status" value="1"/>
</dbReference>
<dbReference type="Gene3D" id="2.60.120.10">
    <property type="entry name" value="Jelly Rolls"/>
    <property type="match status" value="1"/>
</dbReference>
<evidence type="ECO:0000256" key="1">
    <source>
        <dbReference type="SAM" id="MobiDB-lite"/>
    </source>
</evidence>
<accession>A0A6H9WHE3</accession>
<feature type="region of interest" description="Disordered" evidence="1">
    <location>
        <begin position="1"/>
        <end position="26"/>
    </location>
</feature>
<keyword evidence="3" id="KW-1185">Reference proteome</keyword>
<dbReference type="EMBL" id="WBJY01000002">
    <property type="protein sequence ID" value="KAB1648464.1"/>
    <property type="molecule type" value="Genomic_DNA"/>
</dbReference>
<dbReference type="AlphaFoldDB" id="A0A6H9WHE3"/>
<comment type="caution">
    <text evidence="2">The sequence shown here is derived from an EMBL/GenBank/DDBJ whole genome shotgun (WGS) entry which is preliminary data.</text>
</comment>
<evidence type="ECO:0008006" key="4">
    <source>
        <dbReference type="Google" id="ProtNLM"/>
    </source>
</evidence>
<proteinExistence type="predicted"/>
<gene>
    <name evidence="2" type="ORF">F8O04_11515</name>
</gene>
<dbReference type="Proteomes" id="UP000431744">
    <property type="component" value="Unassembled WGS sequence"/>
</dbReference>
<evidence type="ECO:0000313" key="2">
    <source>
        <dbReference type="EMBL" id="KAB1648464.1"/>
    </source>
</evidence>
<protein>
    <recommendedName>
        <fullName evidence="4">Cupin domain-containing protein</fullName>
    </recommendedName>
</protein>
<dbReference type="InterPro" id="IPR014710">
    <property type="entry name" value="RmlC-like_jellyroll"/>
</dbReference>
<sequence length="301" mass="33222">MYAADDIRSKLAPPAQSNPADPSLPVKPAQYLEFLELEPNEVTERGSRTWHVRSTNAVLSFTEAKAGDVFRRADQPDEYTVLSYSESAPMRIVAKGDEHVVAEPAFAVVPPGASTVEVLEDGVLVRLFSANADDLRTAALNADAYADPDLRVAPLRPGPDPQGGFRLRVYPLADAPISPDRFGRIFRTTNLMVNFVPEETGPRDATKLSPHFHDDFEQLSFGVKGRFTHHVRYPWGPDSTLWRDDEHRDVGTPSVCIIPPPTVHTSQGSGTHQQLLDIFAPPREDFAEAGWVLNADDYPAE</sequence>
<evidence type="ECO:0000313" key="3">
    <source>
        <dbReference type="Proteomes" id="UP000431744"/>
    </source>
</evidence>
<dbReference type="InterPro" id="IPR011051">
    <property type="entry name" value="RmlC_Cupin_sf"/>
</dbReference>
<name>A0A6H9WHE3_9MICO</name>